<dbReference type="SUPFAM" id="SSF46458">
    <property type="entry name" value="Globin-like"/>
    <property type="match status" value="1"/>
</dbReference>
<dbReference type="InterPro" id="IPR012292">
    <property type="entry name" value="Globin/Proto"/>
</dbReference>
<dbReference type="InterPro" id="IPR009050">
    <property type="entry name" value="Globin-like_sf"/>
</dbReference>
<evidence type="ECO:0000313" key="2">
    <source>
        <dbReference type="Proteomes" id="UP000076400"/>
    </source>
</evidence>
<name>A0A154VFA7_9PROT</name>
<dbReference type="GO" id="GO:0019825">
    <property type="term" value="F:oxygen binding"/>
    <property type="evidence" value="ECO:0007669"/>
    <property type="project" value="InterPro"/>
</dbReference>
<organism evidence="1 2">
    <name type="scientific">Oceanibaculum pacificum</name>
    <dbReference type="NCBI Taxonomy" id="580166"/>
    <lineage>
        <taxon>Bacteria</taxon>
        <taxon>Pseudomonadati</taxon>
        <taxon>Pseudomonadota</taxon>
        <taxon>Alphaproteobacteria</taxon>
        <taxon>Rhodospirillales</taxon>
        <taxon>Oceanibaculaceae</taxon>
        <taxon>Oceanibaculum</taxon>
    </lineage>
</organism>
<reference evidence="1 2" key="1">
    <citation type="submission" date="2015-12" db="EMBL/GenBank/DDBJ databases">
        <title>Genome sequence of Oceanibaculum pacificum MCCC 1A02656.</title>
        <authorList>
            <person name="Lu L."/>
            <person name="Lai Q."/>
            <person name="Shao Z."/>
            <person name="Qian P."/>
        </authorList>
    </citation>
    <scope>NUCLEOTIDE SEQUENCE [LARGE SCALE GENOMIC DNA]</scope>
    <source>
        <strain evidence="1 2">MCCC 1A02656</strain>
    </source>
</reference>
<dbReference type="GO" id="GO:0020037">
    <property type="term" value="F:heme binding"/>
    <property type="evidence" value="ECO:0007669"/>
    <property type="project" value="InterPro"/>
</dbReference>
<keyword evidence="2" id="KW-1185">Reference proteome</keyword>
<dbReference type="STRING" id="580166.AUP43_14455"/>
<dbReference type="EMBL" id="LPXN01000165">
    <property type="protein sequence ID" value="KZD00024.1"/>
    <property type="molecule type" value="Genomic_DNA"/>
</dbReference>
<dbReference type="CDD" id="cd08916">
    <property type="entry name" value="TrHb3_P"/>
    <property type="match status" value="1"/>
</dbReference>
<dbReference type="Proteomes" id="UP000076400">
    <property type="component" value="Unassembled WGS sequence"/>
</dbReference>
<sequence>MMTGTADYEAQISTAIRRFYTLVRRDDLIGPIFRAAVPDDHWDAHIEKITSFWHKVILGKIGYDGFPMRVHVLLPGLEATHFERWLSLFGPSCRTACDGDLAERMVAKAEMMARSFQMGIAFYREQQAKAR</sequence>
<proteinExistence type="predicted"/>
<protein>
    <recommendedName>
        <fullName evidence="3">Preprotein translocase subunit TatC</fullName>
    </recommendedName>
</protein>
<dbReference type="Gene3D" id="1.10.490.10">
    <property type="entry name" value="Globins"/>
    <property type="match status" value="1"/>
</dbReference>
<gene>
    <name evidence="1" type="ORF">AUP43_14455</name>
</gene>
<comment type="caution">
    <text evidence="1">The sequence shown here is derived from an EMBL/GenBank/DDBJ whole genome shotgun (WGS) entry which is preliminary data.</text>
</comment>
<evidence type="ECO:0008006" key="3">
    <source>
        <dbReference type="Google" id="ProtNLM"/>
    </source>
</evidence>
<evidence type="ECO:0000313" key="1">
    <source>
        <dbReference type="EMBL" id="KZD00024.1"/>
    </source>
</evidence>
<dbReference type="RefSeq" id="WP_067560022.1">
    <property type="nucleotide sequence ID" value="NZ_LPXN01000165.1"/>
</dbReference>
<accession>A0A154VFA7</accession>
<dbReference type="AlphaFoldDB" id="A0A154VFA7"/>
<dbReference type="OrthoDB" id="25954at2"/>